<keyword evidence="1" id="KW-0479">Metal-binding</keyword>
<feature type="domain" description="Terpene synthase metal-binding" evidence="5">
    <location>
        <begin position="314"/>
        <end position="552"/>
    </location>
</feature>
<dbReference type="InterPro" id="IPR001906">
    <property type="entry name" value="Terpene_synth_N"/>
</dbReference>
<dbReference type="Gene3D" id="1.10.600.10">
    <property type="entry name" value="Farnesyl Diphosphate Synthase"/>
    <property type="match status" value="1"/>
</dbReference>
<dbReference type="Pfam" id="PF03936">
    <property type="entry name" value="Terpene_synth_C"/>
    <property type="match status" value="1"/>
</dbReference>
<dbReference type="GO" id="GO:0000287">
    <property type="term" value="F:magnesium ion binding"/>
    <property type="evidence" value="ECO:0007669"/>
    <property type="project" value="InterPro"/>
</dbReference>
<dbReference type="AlphaFoldDB" id="A0A2G5C3S0"/>
<evidence type="ECO:0000259" key="5">
    <source>
        <dbReference type="Pfam" id="PF03936"/>
    </source>
</evidence>
<gene>
    <name evidence="6" type="ORF">AQUCO_10400002v1</name>
</gene>
<dbReference type="Gene3D" id="1.50.10.130">
    <property type="entry name" value="Terpene synthase, N-terminal domain"/>
    <property type="match status" value="1"/>
</dbReference>
<accession>A0A2G5C3S0</accession>
<evidence type="ECO:0000256" key="1">
    <source>
        <dbReference type="ARBA" id="ARBA00022723"/>
    </source>
</evidence>
<dbReference type="SUPFAM" id="SSF48239">
    <property type="entry name" value="Terpenoid cyclases/Protein prenyltransferases"/>
    <property type="match status" value="1"/>
</dbReference>
<name>A0A2G5C3S0_AQUCA</name>
<dbReference type="InterPro" id="IPR044814">
    <property type="entry name" value="Terpene_cyclase_plant_C1"/>
</dbReference>
<evidence type="ECO:0000256" key="2">
    <source>
        <dbReference type="ARBA" id="ARBA00022842"/>
    </source>
</evidence>
<keyword evidence="3" id="KW-0456">Lyase</keyword>
<dbReference type="PANTHER" id="PTHR31225">
    <property type="entry name" value="OS04G0344100 PROTEIN-RELATED"/>
    <property type="match status" value="1"/>
</dbReference>
<dbReference type="STRING" id="218851.A0A2G5C3S0"/>
<protein>
    <recommendedName>
        <fullName evidence="8">(+)-delta-cadinene synthase</fullName>
    </recommendedName>
</protein>
<dbReference type="InterPro" id="IPR050148">
    <property type="entry name" value="Terpene_synthase-like"/>
</dbReference>
<keyword evidence="7" id="KW-1185">Reference proteome</keyword>
<dbReference type="PANTHER" id="PTHR31225:SF93">
    <property type="entry name" value="ALPHA-HUMULENE_(-)-(E)-BETA-CARYOPHYLLENE SYNTHASE"/>
    <property type="match status" value="1"/>
</dbReference>
<dbReference type="Pfam" id="PF01397">
    <property type="entry name" value="Terpene_synth"/>
    <property type="match status" value="1"/>
</dbReference>
<evidence type="ECO:0008006" key="8">
    <source>
        <dbReference type="Google" id="ProtNLM"/>
    </source>
</evidence>
<dbReference type="FunCoup" id="A0A2G5C3S0">
    <property type="interactions" value="94"/>
</dbReference>
<dbReference type="CDD" id="cd00684">
    <property type="entry name" value="Terpene_cyclase_plant_C1"/>
    <property type="match status" value="1"/>
</dbReference>
<sequence length="611" mass="69623">MAALSCTFMPLSVFGHPPSSRLAMNPRLVGNLPSSSRSAINPCLKNLATKCSDATNASSLDATPEIIRHFHPSVWEGHDFTLAPISSDLIDESRLKELKNEVKSILSIAVADSLQELDLIDKIQRLGVAYHFEDEIKDVLQRTYNNDYAHFFDQHILNDHEHADLCYVSLRFRLLRQAGYYVSPGVFKMFKSEKGEFHANLASDVQGMLSLYEASYLGFNGEDILDEAMAFTTKHLNSMLTCLSPPLALQVQHALTMPLQRSVERVYSRYYISIYKQDISRNEALYEFAKLDFNFLQLLLREEINEVQGWWERMNIKSKLRFDFRDRVVEAYTIASICISSEPQFSQGRIHLAKLWTMLSVVDDAFDVFGKLDELEPLCDAFQRWDANNTSKLSYSMKVVFLEWMNFYNAIETDMNIAGNVIGLSYFKEKIQVHIKNLLEEVKVVFSENLPTLEEWLRISVPTIVVSLNANVATMNMGEFATKEVFDWIAGMPKIVECSNLFIRLVGDVASLQVEQERGTDASCVPCYMKEHRVSESEATENIQQMITSVWKVMNEEGLRVHPVPMKVVKILINFNRSIGLHYAGNVDGHTVSDGRTKDIITMLFIDPIPI</sequence>
<dbReference type="InterPro" id="IPR036965">
    <property type="entry name" value="Terpene_synth_N_sf"/>
</dbReference>
<feature type="domain" description="Terpene synthase N-terminal" evidence="4">
    <location>
        <begin position="93"/>
        <end position="255"/>
    </location>
</feature>
<dbReference type="OrthoDB" id="1877784at2759"/>
<evidence type="ECO:0000259" key="4">
    <source>
        <dbReference type="Pfam" id="PF01397"/>
    </source>
</evidence>
<reference evidence="6 7" key="1">
    <citation type="submission" date="2017-09" db="EMBL/GenBank/DDBJ databases">
        <title>WGS assembly of Aquilegia coerulea Goldsmith.</title>
        <authorList>
            <person name="Hodges S."/>
            <person name="Kramer E."/>
            <person name="Nordborg M."/>
            <person name="Tomkins J."/>
            <person name="Borevitz J."/>
            <person name="Derieg N."/>
            <person name="Yan J."/>
            <person name="Mihaltcheva S."/>
            <person name="Hayes R.D."/>
            <person name="Rokhsar D."/>
        </authorList>
    </citation>
    <scope>NUCLEOTIDE SEQUENCE [LARGE SCALE GENOMIC DNA]</scope>
    <source>
        <strain evidence="7">cv. Goldsmith</strain>
    </source>
</reference>
<dbReference type="GO" id="GO:0010333">
    <property type="term" value="F:terpene synthase activity"/>
    <property type="evidence" value="ECO:0007669"/>
    <property type="project" value="InterPro"/>
</dbReference>
<dbReference type="InParanoid" id="A0A2G5C3S0"/>
<dbReference type="FunFam" id="1.50.10.130:FF:000001">
    <property type="entry name" value="Isoprene synthase, chloroplastic"/>
    <property type="match status" value="1"/>
</dbReference>
<evidence type="ECO:0000313" key="7">
    <source>
        <dbReference type="Proteomes" id="UP000230069"/>
    </source>
</evidence>
<keyword evidence="2" id="KW-0460">Magnesium</keyword>
<dbReference type="SFLD" id="SFLDS00005">
    <property type="entry name" value="Isoprenoid_Synthase_Type_I"/>
    <property type="match status" value="1"/>
</dbReference>
<dbReference type="InterPro" id="IPR005630">
    <property type="entry name" value="Terpene_synthase_metal-bd"/>
</dbReference>
<dbReference type="GO" id="GO:0016102">
    <property type="term" value="P:diterpenoid biosynthetic process"/>
    <property type="evidence" value="ECO:0007669"/>
    <property type="project" value="InterPro"/>
</dbReference>
<proteinExistence type="predicted"/>
<organism evidence="6 7">
    <name type="scientific">Aquilegia coerulea</name>
    <name type="common">Rocky mountain columbine</name>
    <dbReference type="NCBI Taxonomy" id="218851"/>
    <lineage>
        <taxon>Eukaryota</taxon>
        <taxon>Viridiplantae</taxon>
        <taxon>Streptophyta</taxon>
        <taxon>Embryophyta</taxon>
        <taxon>Tracheophyta</taxon>
        <taxon>Spermatophyta</taxon>
        <taxon>Magnoliopsida</taxon>
        <taxon>Ranunculales</taxon>
        <taxon>Ranunculaceae</taxon>
        <taxon>Thalictroideae</taxon>
        <taxon>Aquilegia</taxon>
    </lineage>
</organism>
<dbReference type="SFLD" id="SFLDG01019">
    <property type="entry name" value="Terpene_Cyclase_Like_1_C_Termi"/>
    <property type="match status" value="1"/>
</dbReference>
<dbReference type="SUPFAM" id="SSF48576">
    <property type="entry name" value="Terpenoid synthases"/>
    <property type="match status" value="1"/>
</dbReference>
<dbReference type="EMBL" id="KZ305120">
    <property type="protein sequence ID" value="PIA25891.1"/>
    <property type="molecule type" value="Genomic_DNA"/>
</dbReference>
<evidence type="ECO:0000313" key="6">
    <source>
        <dbReference type="EMBL" id="PIA25891.1"/>
    </source>
</evidence>
<dbReference type="InterPro" id="IPR008930">
    <property type="entry name" value="Terpenoid_cyclase/PrenylTrfase"/>
</dbReference>
<dbReference type="Proteomes" id="UP000230069">
    <property type="component" value="Unassembled WGS sequence"/>
</dbReference>
<dbReference type="InterPro" id="IPR034741">
    <property type="entry name" value="Terpene_cyclase-like_1_C"/>
</dbReference>
<dbReference type="InterPro" id="IPR008949">
    <property type="entry name" value="Isoprenoid_synthase_dom_sf"/>
</dbReference>
<evidence type="ECO:0000256" key="3">
    <source>
        <dbReference type="ARBA" id="ARBA00023239"/>
    </source>
</evidence>